<dbReference type="OrthoDB" id="3038812at2759"/>
<protein>
    <submittedName>
        <fullName evidence="1">Uncharacterized protein</fullName>
    </submittedName>
</protein>
<proteinExistence type="predicted"/>
<reference evidence="1" key="1">
    <citation type="submission" date="2020-05" db="EMBL/GenBank/DDBJ databases">
        <title>Mycena genomes resolve the evolution of fungal bioluminescence.</title>
        <authorList>
            <person name="Tsai I.J."/>
        </authorList>
    </citation>
    <scope>NUCLEOTIDE SEQUENCE</scope>
    <source>
        <strain evidence="1">CCC161011</strain>
    </source>
</reference>
<dbReference type="InterPro" id="IPR016024">
    <property type="entry name" value="ARM-type_fold"/>
</dbReference>
<dbReference type="Proteomes" id="UP000620124">
    <property type="component" value="Unassembled WGS sequence"/>
</dbReference>
<dbReference type="InterPro" id="IPR011989">
    <property type="entry name" value="ARM-like"/>
</dbReference>
<accession>A0A8H6XY29</accession>
<organism evidence="1 2">
    <name type="scientific">Mycena venus</name>
    <dbReference type="NCBI Taxonomy" id="2733690"/>
    <lineage>
        <taxon>Eukaryota</taxon>
        <taxon>Fungi</taxon>
        <taxon>Dikarya</taxon>
        <taxon>Basidiomycota</taxon>
        <taxon>Agaricomycotina</taxon>
        <taxon>Agaricomycetes</taxon>
        <taxon>Agaricomycetidae</taxon>
        <taxon>Agaricales</taxon>
        <taxon>Marasmiineae</taxon>
        <taxon>Mycenaceae</taxon>
        <taxon>Mycena</taxon>
    </lineage>
</organism>
<dbReference type="Gene3D" id="1.25.10.10">
    <property type="entry name" value="Leucine-rich Repeat Variant"/>
    <property type="match status" value="1"/>
</dbReference>
<evidence type="ECO:0000313" key="1">
    <source>
        <dbReference type="EMBL" id="KAF7350415.1"/>
    </source>
</evidence>
<sequence>MLSLNRQDTHPSIHSWWSDSNPRLQGPTINLHAAAKPLMRRMYRRQALQLIKKNRGSPLSTTTLEIYLSYLPWKFISSSTKEAILEELMSRSESEIDAGAMVGSSIFKIYIMQMLESPDMGVQISACTLLASLAKFECTTPAILELGICERLMSCLCAEIPRSAIYTVLFQIACWPDGAQAVVEAKVLDDVKELLKSPNPQVRYQTCELVNVLASHDSTAPAILELSTCEELEPLLRQEDSEVLEWAIRALSQTRLDTSRFGDVGELMTIDQ</sequence>
<comment type="caution">
    <text evidence="1">The sequence shown here is derived from an EMBL/GenBank/DDBJ whole genome shotgun (WGS) entry which is preliminary data.</text>
</comment>
<dbReference type="SUPFAM" id="SSF48371">
    <property type="entry name" value="ARM repeat"/>
    <property type="match status" value="1"/>
</dbReference>
<evidence type="ECO:0000313" key="2">
    <source>
        <dbReference type="Proteomes" id="UP000620124"/>
    </source>
</evidence>
<dbReference type="AlphaFoldDB" id="A0A8H6XY29"/>
<keyword evidence="2" id="KW-1185">Reference proteome</keyword>
<gene>
    <name evidence="1" type="ORF">MVEN_01346500</name>
</gene>
<dbReference type="EMBL" id="JACAZI010000010">
    <property type="protein sequence ID" value="KAF7350415.1"/>
    <property type="molecule type" value="Genomic_DNA"/>
</dbReference>
<name>A0A8H6XY29_9AGAR</name>